<organism evidence="4">
    <name type="scientific">Siphoviridae sp. ctoRD1</name>
    <dbReference type="NCBI Taxonomy" id="2825669"/>
    <lineage>
        <taxon>Viruses</taxon>
        <taxon>Duplodnaviria</taxon>
        <taxon>Heunggongvirae</taxon>
        <taxon>Uroviricota</taxon>
        <taxon>Caudoviricetes</taxon>
    </lineage>
</organism>
<dbReference type="InterPro" id="IPR013491">
    <property type="entry name" value="Tape_meas_N"/>
</dbReference>
<feature type="transmembrane region" description="Helical" evidence="2">
    <location>
        <begin position="352"/>
        <end position="372"/>
    </location>
</feature>
<keyword evidence="2" id="KW-0812">Transmembrane</keyword>
<keyword evidence="1" id="KW-1188">Viral release from host cell</keyword>
<evidence type="ECO:0000256" key="2">
    <source>
        <dbReference type="SAM" id="Phobius"/>
    </source>
</evidence>
<keyword evidence="2" id="KW-0472">Membrane</keyword>
<dbReference type="GO" id="GO:0098003">
    <property type="term" value="P:viral tail assembly"/>
    <property type="evidence" value="ECO:0007669"/>
    <property type="project" value="UniProtKB-KW"/>
</dbReference>
<accession>A0A8S5QFB5</accession>
<keyword evidence="2" id="KW-1133">Transmembrane helix</keyword>
<sequence>MPTGPINGLRNAVSSLIDKARTAGSAIQSIKTIATGNFIAEAATRAIDAFGDGISKLIKTSDEIAGINARLRLVTGSAEEAAAMNDLIWASAQRSRGAYDEMAKSVAAVAMTAKEAFPDPKQVVPFMEGIQKLFAIGGTGKQQQGDALLQLTQALGSGKLQGDEFRSIAEAAPLIEQMVAKEMGVTQGALKDLSSKGLITADILRGAILHNMDEINEQFAEMPMKWSDIMTQMKNVAITSFQPLLQIISDIANSQAMKSLAAGITSILPAIGAVAATVVNVFAQIVGVIWTVASYIIDGIGGAISFVGGLISEWSPVILGALTAIALGWEMVNLPLQVHAALALAAAVRDGILAAAHLMLAGVTGILTKAVLALDAALMANPIMWVVGLVALAIGAWVAWSTATNGLATTIGNAFAGIAAAAGTAVNIVISAVNALIGACNGAADAINGVFGTNIGHLTEIQKVNVETWKQGAFDLGSGMVEGIQNIAIKPAEMPSMDLQPPGMIPDIGGQAGADLGDAAKSGKETAGNTGRIADNIDPLDEDLKYLRETAEIDAINKYTTTSVQINLGGVNNTINNDQDVDGMVDYLVDSLREAMANGAEAVH</sequence>
<reference evidence="4" key="1">
    <citation type="journal article" date="2021" name="Proc. Natl. Acad. Sci. U.S.A.">
        <title>A Catalog of Tens of Thousands of Viruses from Human Metagenomes Reveals Hidden Associations with Chronic Diseases.</title>
        <authorList>
            <person name="Tisza M.J."/>
            <person name="Buck C.B."/>
        </authorList>
    </citation>
    <scope>NUCLEOTIDE SEQUENCE</scope>
    <source>
        <strain evidence="4">CtoRD1</strain>
    </source>
</reference>
<feature type="transmembrane region" description="Helical" evidence="2">
    <location>
        <begin position="260"/>
        <end position="282"/>
    </location>
</feature>
<keyword evidence="1" id="KW-1245">Viral tail assembly</keyword>
<protein>
    <submittedName>
        <fullName evidence="4">Tail length tape measure protein</fullName>
    </submittedName>
</protein>
<evidence type="ECO:0000313" key="4">
    <source>
        <dbReference type="EMBL" id="DAE17461.1"/>
    </source>
</evidence>
<dbReference type="EMBL" id="BK015641">
    <property type="protein sequence ID" value="DAE17461.1"/>
    <property type="molecule type" value="Genomic_DNA"/>
</dbReference>
<proteinExistence type="predicted"/>
<feature type="transmembrane region" description="Helical" evidence="2">
    <location>
        <begin position="384"/>
        <end position="403"/>
    </location>
</feature>
<dbReference type="Pfam" id="PF20155">
    <property type="entry name" value="TMP_3"/>
    <property type="match status" value="1"/>
</dbReference>
<evidence type="ECO:0000256" key="1">
    <source>
        <dbReference type="ARBA" id="ARBA00022465"/>
    </source>
</evidence>
<name>A0A8S5QFB5_9CAUD</name>
<feature type="transmembrane region" description="Helical" evidence="2">
    <location>
        <begin position="288"/>
        <end position="307"/>
    </location>
</feature>
<feature type="transmembrane region" description="Helical" evidence="2">
    <location>
        <begin position="415"/>
        <end position="437"/>
    </location>
</feature>
<evidence type="ECO:0000259" key="3">
    <source>
        <dbReference type="Pfam" id="PF20155"/>
    </source>
</evidence>
<feature type="domain" description="Tape measure protein N-terminal" evidence="3">
    <location>
        <begin position="56"/>
        <end position="237"/>
    </location>
</feature>
<dbReference type="NCBIfam" id="TIGR02675">
    <property type="entry name" value="tape_meas_nterm"/>
    <property type="match status" value="1"/>
</dbReference>